<feature type="transmembrane region" description="Helical" evidence="1">
    <location>
        <begin position="12"/>
        <end position="31"/>
    </location>
</feature>
<evidence type="ECO:0000313" key="3">
    <source>
        <dbReference type="Proteomes" id="UP000005741"/>
    </source>
</evidence>
<protein>
    <submittedName>
        <fullName evidence="2">Uncharacterized protein</fullName>
    </submittedName>
</protein>
<keyword evidence="1" id="KW-0812">Transmembrane</keyword>
<feature type="transmembrane region" description="Helical" evidence="1">
    <location>
        <begin position="37"/>
        <end position="55"/>
    </location>
</feature>
<gene>
    <name evidence="2" type="ORF">Metlim_0235</name>
</gene>
<reference evidence="2 3" key="1">
    <citation type="submission" date="2011-10" db="EMBL/GenBank/DDBJ databases">
        <title>The Improved High-Quality Draft genome of Methanoplanus limicola DSM 2279.</title>
        <authorList>
            <consortium name="US DOE Joint Genome Institute (JGI-PGF)"/>
            <person name="Lucas S."/>
            <person name="Copeland A."/>
            <person name="Lapidus A."/>
            <person name="Glavina del Rio T."/>
            <person name="Dalin E."/>
            <person name="Tice H."/>
            <person name="Bruce D."/>
            <person name="Goodwin L."/>
            <person name="Pitluck S."/>
            <person name="Peters L."/>
            <person name="Mikhailova N."/>
            <person name="Lu M."/>
            <person name="Kyrpides N."/>
            <person name="Mavromatis K."/>
            <person name="Ivanova N."/>
            <person name="Markowitz V."/>
            <person name="Cheng J.-F."/>
            <person name="Hugenholtz P."/>
            <person name="Woyke T."/>
            <person name="Wu D."/>
            <person name="Wirth R."/>
            <person name="Brambilla E.-M."/>
            <person name="Klenk H.-P."/>
            <person name="Eisen J.A."/>
        </authorList>
    </citation>
    <scope>NUCLEOTIDE SEQUENCE [LARGE SCALE GENOMIC DNA]</scope>
    <source>
        <strain evidence="2 3">DSM 2279</strain>
    </source>
</reference>
<dbReference type="RefSeq" id="WP_004076022.1">
    <property type="nucleotide sequence ID" value="NZ_CM001436.1"/>
</dbReference>
<organism evidence="2 3">
    <name type="scientific">Methanoplanus limicola DSM 2279</name>
    <dbReference type="NCBI Taxonomy" id="937775"/>
    <lineage>
        <taxon>Archaea</taxon>
        <taxon>Methanobacteriati</taxon>
        <taxon>Methanobacteriota</taxon>
        <taxon>Stenosarchaea group</taxon>
        <taxon>Methanomicrobia</taxon>
        <taxon>Methanomicrobiales</taxon>
        <taxon>Methanomicrobiaceae</taxon>
        <taxon>Methanoplanus</taxon>
    </lineage>
</organism>
<dbReference type="AlphaFoldDB" id="H1Z0B5"/>
<sequence>MPIFNGIYCLRKFITFAVSVILILTLASFLATLAMGIIAGIGVIGIGIVLLLYVLDQYGNYLLMDPAYYMNREDMEKFGKIKLNKSLRTNKEH</sequence>
<dbReference type="STRING" id="937775.Metlim_0235"/>
<dbReference type="InParanoid" id="H1Z0B5"/>
<keyword evidence="3" id="KW-1185">Reference proteome</keyword>
<evidence type="ECO:0000256" key="1">
    <source>
        <dbReference type="SAM" id="Phobius"/>
    </source>
</evidence>
<evidence type="ECO:0000313" key="2">
    <source>
        <dbReference type="EMBL" id="EHQ34382.1"/>
    </source>
</evidence>
<keyword evidence="1" id="KW-1133">Transmembrane helix</keyword>
<dbReference type="EMBL" id="CM001436">
    <property type="protein sequence ID" value="EHQ34382.1"/>
    <property type="molecule type" value="Genomic_DNA"/>
</dbReference>
<keyword evidence="1" id="KW-0472">Membrane</keyword>
<dbReference type="HOGENOM" id="CLU_2392912_0_0_2"/>
<name>H1Z0B5_9EURY</name>
<proteinExistence type="predicted"/>
<dbReference type="Proteomes" id="UP000005741">
    <property type="component" value="Chromosome"/>
</dbReference>
<accession>H1Z0B5</accession>